<dbReference type="OrthoDB" id="3014113at2759"/>
<sequence>MPHQQTVTEIRVDNIFTGLRLATTLLNELHDAFGTCSLVSISKITVSLITRLQNVKKNKRECIQLMEDIHQVLFAIINLHIESDTPGHVPPVMFGHIGKFTEIMYKIHTFLEAQQDGNRIRNFFRQGELNTLLKDCWDGLRDAKTIQSGPNLLMDVGTMQKTAAKMHIELLEIISSLSDGTTSDTASCMHPTLNGFQMSSKSFSMLPSKPKIFHGRELELNSIVKLLHEDSARIAILGAGGMGKTSLARAALHHTDMATQYKHILFIPCDSATTSVGIAALMGEHIGLKPGKDLTRPVLHYFTAHPSCLLILDNLETAWEPLESRRGVEELLSLLTDIPHLTLMITMRGAERPAKVSWSQPFLPPLQPLSDNAARQMFFDIADDFHETKDLDQVLHLTQNMPLAIDLIAHLVDHEGCASVLARWKTEKTSLLSVGHDRMSNLDASIGISLSSPRVTASPGPLDLLRLLSILPDGLSNIELLQSSLPIPDVLACKTVLLGTCLAYQDDKKRLKSLVPIREHIQKFHPPASCLIQPLQNYFHMLLDLYEKYHGSQKMANTIDQIHSNFGNLYQILLHGLRANNPDATDTILCVLSLSVFSRQTGRGRLSLLDYIPAALPQPSDHKLEAQFTIELLFNQKIDNPDQLVVQARFHLCYLDDPLLECASDSLTLILWSDK</sequence>
<dbReference type="Proteomes" id="UP000620124">
    <property type="component" value="Unassembled WGS sequence"/>
</dbReference>
<dbReference type="InterPro" id="IPR049052">
    <property type="entry name" value="nSTAND1"/>
</dbReference>
<organism evidence="2 3">
    <name type="scientific">Mycena venus</name>
    <dbReference type="NCBI Taxonomy" id="2733690"/>
    <lineage>
        <taxon>Eukaryota</taxon>
        <taxon>Fungi</taxon>
        <taxon>Dikarya</taxon>
        <taxon>Basidiomycota</taxon>
        <taxon>Agaricomycotina</taxon>
        <taxon>Agaricomycetes</taxon>
        <taxon>Agaricomycetidae</taxon>
        <taxon>Agaricales</taxon>
        <taxon>Marasmiineae</taxon>
        <taxon>Mycenaceae</taxon>
        <taxon>Mycena</taxon>
    </lineage>
</organism>
<dbReference type="CDD" id="cd21037">
    <property type="entry name" value="MLKL_NTD"/>
    <property type="match status" value="1"/>
</dbReference>
<dbReference type="InterPro" id="IPR036537">
    <property type="entry name" value="Adaptor_Cbl_N_dom_sf"/>
</dbReference>
<dbReference type="PANTHER" id="PTHR47691:SF3">
    <property type="entry name" value="HTH-TYPE TRANSCRIPTIONAL REGULATOR RV0890C-RELATED"/>
    <property type="match status" value="1"/>
</dbReference>
<dbReference type="Pfam" id="PF20703">
    <property type="entry name" value="nSTAND1"/>
    <property type="match status" value="1"/>
</dbReference>
<feature type="domain" description="Novel STAND NTPase 1" evidence="1">
    <location>
        <begin position="208"/>
        <end position="348"/>
    </location>
</feature>
<dbReference type="Gene3D" id="3.40.50.300">
    <property type="entry name" value="P-loop containing nucleotide triphosphate hydrolases"/>
    <property type="match status" value="1"/>
</dbReference>
<dbReference type="InterPro" id="IPR027417">
    <property type="entry name" value="P-loop_NTPase"/>
</dbReference>
<dbReference type="Gene3D" id="1.20.930.20">
    <property type="entry name" value="Adaptor protein Cbl, N-terminal domain"/>
    <property type="match status" value="1"/>
</dbReference>
<evidence type="ECO:0000313" key="2">
    <source>
        <dbReference type="EMBL" id="KAF7339021.1"/>
    </source>
</evidence>
<protein>
    <recommendedName>
        <fullName evidence="1">Novel STAND NTPase 1 domain-containing protein</fullName>
    </recommendedName>
</protein>
<name>A0A8H6XEC5_9AGAR</name>
<comment type="caution">
    <text evidence="2">The sequence shown here is derived from an EMBL/GenBank/DDBJ whole genome shotgun (WGS) entry which is preliminary data.</text>
</comment>
<dbReference type="AlphaFoldDB" id="A0A8H6XEC5"/>
<gene>
    <name evidence="2" type="ORF">MVEN_01978300</name>
</gene>
<keyword evidence="3" id="KW-1185">Reference proteome</keyword>
<proteinExistence type="predicted"/>
<dbReference type="SUPFAM" id="SSF52540">
    <property type="entry name" value="P-loop containing nucleoside triphosphate hydrolases"/>
    <property type="match status" value="1"/>
</dbReference>
<evidence type="ECO:0000313" key="3">
    <source>
        <dbReference type="Proteomes" id="UP000620124"/>
    </source>
</evidence>
<accession>A0A8H6XEC5</accession>
<evidence type="ECO:0000259" key="1">
    <source>
        <dbReference type="Pfam" id="PF20703"/>
    </source>
</evidence>
<dbReference type="PANTHER" id="PTHR47691">
    <property type="entry name" value="REGULATOR-RELATED"/>
    <property type="match status" value="1"/>
</dbReference>
<dbReference type="GO" id="GO:0007166">
    <property type="term" value="P:cell surface receptor signaling pathway"/>
    <property type="evidence" value="ECO:0007669"/>
    <property type="project" value="InterPro"/>
</dbReference>
<dbReference type="EMBL" id="JACAZI010000020">
    <property type="protein sequence ID" value="KAF7339021.1"/>
    <property type="molecule type" value="Genomic_DNA"/>
</dbReference>
<dbReference type="PRINTS" id="PR00364">
    <property type="entry name" value="DISEASERSIST"/>
</dbReference>
<reference evidence="2" key="1">
    <citation type="submission" date="2020-05" db="EMBL/GenBank/DDBJ databases">
        <title>Mycena genomes resolve the evolution of fungal bioluminescence.</title>
        <authorList>
            <person name="Tsai I.J."/>
        </authorList>
    </citation>
    <scope>NUCLEOTIDE SEQUENCE</scope>
    <source>
        <strain evidence="2">CCC161011</strain>
    </source>
</reference>
<dbReference type="InterPro" id="IPR059179">
    <property type="entry name" value="MLKL-like_MCAfunc"/>
</dbReference>